<dbReference type="InterPro" id="IPR006084">
    <property type="entry name" value="XPG/Rad2"/>
</dbReference>
<reference evidence="5 6" key="1">
    <citation type="submission" date="2015-12" db="EMBL/GenBank/DDBJ databases">
        <title>Haloferax profundi sp. nov. isolated from the Discovery deep brine-seawater interface in the Red Sea.</title>
        <authorList>
            <person name="Zhang G."/>
            <person name="Stingl U."/>
            <person name="Rashid M."/>
        </authorList>
    </citation>
    <scope>NUCLEOTIDE SEQUENCE [LARGE SCALE GENOMIC DNA]</scope>
    <source>
        <strain evidence="5 6">SB29</strain>
    </source>
</reference>
<dbReference type="SUPFAM" id="SSF88723">
    <property type="entry name" value="PIN domain-like"/>
    <property type="match status" value="1"/>
</dbReference>
<dbReference type="EMBL" id="LOPV01000298">
    <property type="protein sequence ID" value="KTG24744.1"/>
    <property type="molecule type" value="Genomic_DNA"/>
</dbReference>
<name>A0A0W1SEY1_9EURY</name>
<evidence type="ECO:0000313" key="5">
    <source>
        <dbReference type="EMBL" id="KTG24744.1"/>
    </source>
</evidence>
<feature type="domain" description="XPG-I" evidence="4">
    <location>
        <begin position="126"/>
        <end position="193"/>
    </location>
</feature>
<proteinExistence type="predicted"/>
<comment type="caution">
    <text evidence="5">The sequence shown here is derived from an EMBL/GenBank/DDBJ whole genome shotgun (WGS) entry which is preliminary data.</text>
</comment>
<dbReference type="PANTHER" id="PTHR11081">
    <property type="entry name" value="FLAP ENDONUCLEASE FAMILY MEMBER"/>
    <property type="match status" value="1"/>
</dbReference>
<evidence type="ECO:0000256" key="2">
    <source>
        <dbReference type="ARBA" id="ARBA00022759"/>
    </source>
</evidence>
<keyword evidence="2" id="KW-0378">Hydrolase</keyword>
<dbReference type="InterPro" id="IPR036279">
    <property type="entry name" value="5-3_exonuclease_C_sf"/>
</dbReference>
<keyword evidence="2" id="KW-0255">Endonuclease</keyword>
<evidence type="ECO:0000256" key="3">
    <source>
        <dbReference type="ARBA" id="ARBA00022842"/>
    </source>
</evidence>
<sequence length="312" mass="35911">MGCEDLRQITGRQETKLSEFRGGVLAIDATFWLQRYYHAVVTKQIPKDDRVVEGECDISQAFSLLVSLPDIFRHDITPVFFFDPMRRSRRRSKSDTTISYLQHAPNPSEPQKHFPFLQRATEVMLWHLDIPFSVAPLYAEADASVYVRGGYADAVVSNDYDTLLFGAPTTLRKPFGSPWETVEFESTLNRNDLTYRELLDVAILTGTDEIRGPYNRHIDEAMSLVKSAEDLDEFEQEYNEYLRAPSLNVNDPYPTFEELRMLYEYPVTNPHCNWPKPSGPSPDIPSLVKFLYKLGVRPELFSVLLDDIQDEI</sequence>
<dbReference type="InterPro" id="IPR029060">
    <property type="entry name" value="PIN-like_dom_sf"/>
</dbReference>
<evidence type="ECO:0000259" key="4">
    <source>
        <dbReference type="SMART" id="SM00484"/>
    </source>
</evidence>
<organism evidence="5 6">
    <name type="scientific">Haloferax profundi</name>
    <dbReference type="NCBI Taxonomy" id="1544718"/>
    <lineage>
        <taxon>Archaea</taxon>
        <taxon>Methanobacteriati</taxon>
        <taxon>Methanobacteriota</taxon>
        <taxon>Stenosarchaea group</taxon>
        <taxon>Halobacteria</taxon>
        <taxon>Halobacteriales</taxon>
        <taxon>Haloferacaceae</taxon>
        <taxon>Haloferax</taxon>
    </lineage>
</organism>
<dbReference type="SUPFAM" id="SSF47807">
    <property type="entry name" value="5' to 3' exonuclease, C-terminal subdomain"/>
    <property type="match status" value="1"/>
</dbReference>
<protein>
    <recommendedName>
        <fullName evidence="4">XPG-I domain-containing protein</fullName>
    </recommendedName>
</protein>
<keyword evidence="2" id="KW-0540">Nuclease</keyword>
<keyword evidence="1" id="KW-0479">Metal-binding</keyword>
<dbReference type="GO" id="GO:0017108">
    <property type="term" value="F:5'-flap endonuclease activity"/>
    <property type="evidence" value="ECO:0007669"/>
    <property type="project" value="TreeGrafter"/>
</dbReference>
<dbReference type="PANTHER" id="PTHR11081:SF9">
    <property type="entry name" value="FLAP ENDONUCLEASE 1"/>
    <property type="match status" value="1"/>
</dbReference>
<evidence type="ECO:0000313" key="6">
    <source>
        <dbReference type="Proteomes" id="UP000053157"/>
    </source>
</evidence>
<accession>A0A0W1SEY1</accession>
<dbReference type="GO" id="GO:0046872">
    <property type="term" value="F:metal ion binding"/>
    <property type="evidence" value="ECO:0007669"/>
    <property type="project" value="UniProtKB-KW"/>
</dbReference>
<dbReference type="SMART" id="SM00484">
    <property type="entry name" value="XPGI"/>
    <property type="match status" value="1"/>
</dbReference>
<dbReference type="AlphaFoldDB" id="A0A0W1SEY1"/>
<dbReference type="RefSeq" id="WP_058572708.1">
    <property type="nucleotide sequence ID" value="NZ_LOPV01000298.1"/>
</dbReference>
<dbReference type="InterPro" id="IPR006086">
    <property type="entry name" value="XPG-I_dom"/>
</dbReference>
<evidence type="ECO:0000256" key="1">
    <source>
        <dbReference type="ARBA" id="ARBA00022723"/>
    </source>
</evidence>
<keyword evidence="6" id="KW-1185">Reference proteome</keyword>
<dbReference type="Proteomes" id="UP000053157">
    <property type="component" value="Unassembled WGS sequence"/>
</dbReference>
<dbReference type="Pfam" id="PF00867">
    <property type="entry name" value="XPG_I"/>
    <property type="match status" value="1"/>
</dbReference>
<dbReference type="Gene3D" id="3.40.50.1010">
    <property type="entry name" value="5'-nuclease"/>
    <property type="match status" value="1"/>
</dbReference>
<dbReference type="PRINTS" id="PR00853">
    <property type="entry name" value="XPGRADSUPER"/>
</dbReference>
<dbReference type="OrthoDB" id="9593at2157"/>
<gene>
    <name evidence="5" type="ORF">AUR66_16565</name>
</gene>
<keyword evidence="3" id="KW-0460">Magnesium</keyword>